<dbReference type="OrthoDB" id="2498029at2759"/>
<dbReference type="GO" id="GO:0046464">
    <property type="term" value="P:acylglycerol catabolic process"/>
    <property type="evidence" value="ECO:0007669"/>
    <property type="project" value="TreeGrafter"/>
</dbReference>
<reference evidence="2 3" key="1">
    <citation type="submission" date="2017-11" db="EMBL/GenBank/DDBJ databases">
        <title>Comparative genomics of Botrytis spp.</title>
        <authorList>
            <person name="Valero-Jimenez C.A."/>
            <person name="Tapia P."/>
            <person name="Veloso J."/>
            <person name="Silva-Moreno E."/>
            <person name="Staats M."/>
            <person name="Valdes J.H."/>
            <person name="Van Kan J.A.L."/>
        </authorList>
    </citation>
    <scope>NUCLEOTIDE SEQUENCE [LARGE SCALE GENOMIC DNA]</scope>
    <source>
        <strain evidence="2 3">MUCL2830</strain>
    </source>
</reference>
<dbReference type="AlphaFoldDB" id="A0A4Y8D1M8"/>
<dbReference type="EMBL" id="PHWZ01000172">
    <property type="protein sequence ID" value="TEY61231.1"/>
    <property type="molecule type" value="Genomic_DNA"/>
</dbReference>
<protein>
    <recommendedName>
        <fullName evidence="1">AB hydrolase-1 domain-containing protein</fullName>
    </recommendedName>
</protein>
<comment type="caution">
    <text evidence="2">The sequence shown here is derived from an EMBL/GenBank/DDBJ whole genome shotgun (WGS) entry which is preliminary data.</text>
</comment>
<dbReference type="GO" id="GO:0016020">
    <property type="term" value="C:membrane"/>
    <property type="evidence" value="ECO:0007669"/>
    <property type="project" value="TreeGrafter"/>
</dbReference>
<dbReference type="InterPro" id="IPR000073">
    <property type="entry name" value="AB_hydrolase_1"/>
</dbReference>
<evidence type="ECO:0000313" key="2">
    <source>
        <dbReference type="EMBL" id="TEY61231.1"/>
    </source>
</evidence>
<evidence type="ECO:0000259" key="1">
    <source>
        <dbReference type="Pfam" id="PF12697"/>
    </source>
</evidence>
<gene>
    <name evidence="2" type="ORF">BOTCAL_0172g00070</name>
</gene>
<dbReference type="Proteomes" id="UP000297299">
    <property type="component" value="Unassembled WGS sequence"/>
</dbReference>
<dbReference type="PRINTS" id="PR00111">
    <property type="entry name" value="ABHYDROLASE"/>
</dbReference>
<feature type="domain" description="AB hydrolase-1" evidence="1">
    <location>
        <begin position="29"/>
        <end position="261"/>
    </location>
</feature>
<dbReference type="STRING" id="38488.A0A4Y8D1M8"/>
<dbReference type="PANTHER" id="PTHR43798:SF5">
    <property type="entry name" value="MONOACYLGLYCEROL LIPASE ABHD6"/>
    <property type="match status" value="1"/>
</dbReference>
<dbReference type="SUPFAM" id="SSF53474">
    <property type="entry name" value="alpha/beta-Hydrolases"/>
    <property type="match status" value="1"/>
</dbReference>
<dbReference type="PANTHER" id="PTHR43798">
    <property type="entry name" value="MONOACYLGLYCEROL LIPASE"/>
    <property type="match status" value="1"/>
</dbReference>
<sequence>MPFKTLNQKSIFYTLTPQTENLQNPVTTLFIHGLGSSSTFYHTVTPSLSAVSTCITLDTPGSGLSSLGNAPQTVVSIVDDAIALLDALSETAVKGKVWVVGHSMGGIVACEMAIRYAQRVEGLVLIGPVVPSPALTEVFGKRIETVKKDGLEPLANSIPEAATGSEATLTQKAFIRSLILGTSTQGYVSSCEVIASAGRPDYAKIDEPMMVLAGSEDKTASYEGCKMIHDEAGVSAQKKCVRVLPGVGHWHAIEAPELVAKEIIEFVASFSN</sequence>
<dbReference type="Gene3D" id="3.40.50.1820">
    <property type="entry name" value="alpha/beta hydrolase"/>
    <property type="match status" value="1"/>
</dbReference>
<proteinExistence type="predicted"/>
<dbReference type="InterPro" id="IPR029058">
    <property type="entry name" value="AB_hydrolase_fold"/>
</dbReference>
<dbReference type="Pfam" id="PF12697">
    <property type="entry name" value="Abhydrolase_6"/>
    <property type="match status" value="1"/>
</dbReference>
<keyword evidence="3" id="KW-1185">Reference proteome</keyword>
<name>A0A4Y8D1M8_9HELO</name>
<evidence type="ECO:0000313" key="3">
    <source>
        <dbReference type="Proteomes" id="UP000297299"/>
    </source>
</evidence>
<dbReference type="InterPro" id="IPR050266">
    <property type="entry name" value="AB_hydrolase_sf"/>
</dbReference>
<organism evidence="2 3">
    <name type="scientific">Botryotinia calthae</name>
    <dbReference type="NCBI Taxonomy" id="38488"/>
    <lineage>
        <taxon>Eukaryota</taxon>
        <taxon>Fungi</taxon>
        <taxon>Dikarya</taxon>
        <taxon>Ascomycota</taxon>
        <taxon>Pezizomycotina</taxon>
        <taxon>Leotiomycetes</taxon>
        <taxon>Helotiales</taxon>
        <taxon>Sclerotiniaceae</taxon>
        <taxon>Botryotinia</taxon>
    </lineage>
</organism>
<accession>A0A4Y8D1M8</accession>
<dbReference type="GO" id="GO:0047372">
    <property type="term" value="F:monoacylglycerol lipase activity"/>
    <property type="evidence" value="ECO:0007669"/>
    <property type="project" value="TreeGrafter"/>
</dbReference>